<evidence type="ECO:0000313" key="3">
    <source>
        <dbReference type="Proteomes" id="UP000007963"/>
    </source>
</evidence>
<gene>
    <name evidence="2" type="ORF">ATEG_01794</name>
</gene>
<sequence>MAYFLFPATASAPMGLRPRNCYGTVLTDIVRASSDAIDALTLYRRLIFANDAYVDNAGFTAFDAHVGDTSCQLRAGMLLDLTKKHRHWALSSSDKEASWLDKYIERLTSVRDGARKMLAKLTIERVHPEKLGIGPKKDNPDGLLRRLGWDEQEILSSITTLYPISQAKMPRAHEGCLNGWDLTEGQQGQQVTKCPENALWQIHNDPAVLSSSIAHHEDRTVVIVDDIDVRPRAETASPSCESTASSNEGVDGIEWNPLCAWTMVRFLTYCFVLSKYKGFRRFQHVVGARIDPQAAIQAGDEMVRDVWDYSLRDYKYSKATRRIELEFGLLQSWVSKLSSAWLYDIAKASSASPGMESLMMRTHPDLFNQPNLHPDVTTPTFSLPRSRSKARMQQRTEMVSRYPSSRK</sequence>
<dbReference type="STRING" id="341663.Q0CWZ0"/>
<dbReference type="eggNOG" id="ENOG502S5RE">
    <property type="taxonomic scope" value="Eukaryota"/>
</dbReference>
<dbReference type="Proteomes" id="UP000007963">
    <property type="component" value="Unassembled WGS sequence"/>
</dbReference>
<dbReference type="HOGENOM" id="CLU_036308_0_0_1"/>
<dbReference type="OrthoDB" id="2107640at2759"/>
<reference evidence="3" key="1">
    <citation type="submission" date="2005-09" db="EMBL/GenBank/DDBJ databases">
        <title>Annotation of the Aspergillus terreus NIH2624 genome.</title>
        <authorList>
            <person name="Birren B.W."/>
            <person name="Lander E.S."/>
            <person name="Galagan J.E."/>
            <person name="Nusbaum C."/>
            <person name="Devon K."/>
            <person name="Henn M."/>
            <person name="Ma L.-J."/>
            <person name="Jaffe D.B."/>
            <person name="Butler J."/>
            <person name="Alvarez P."/>
            <person name="Gnerre S."/>
            <person name="Grabherr M."/>
            <person name="Kleber M."/>
            <person name="Mauceli E.W."/>
            <person name="Brockman W."/>
            <person name="Rounsley S."/>
            <person name="Young S.K."/>
            <person name="LaButti K."/>
            <person name="Pushparaj V."/>
            <person name="DeCaprio D."/>
            <person name="Crawford M."/>
            <person name="Koehrsen M."/>
            <person name="Engels R."/>
            <person name="Montgomery P."/>
            <person name="Pearson M."/>
            <person name="Howarth C."/>
            <person name="Larson L."/>
            <person name="Luoma S."/>
            <person name="White J."/>
            <person name="Alvarado L."/>
            <person name="Kodira C.D."/>
            <person name="Zeng Q."/>
            <person name="Oleary S."/>
            <person name="Yandava C."/>
            <person name="Denning D.W."/>
            <person name="Nierman W.C."/>
            <person name="Milne T."/>
            <person name="Madden K."/>
        </authorList>
    </citation>
    <scope>NUCLEOTIDE SEQUENCE [LARGE SCALE GENOMIC DNA]</scope>
    <source>
        <strain evidence="3">NIH 2624 / FGSC A1156</strain>
    </source>
</reference>
<feature type="region of interest" description="Disordered" evidence="1">
    <location>
        <begin position="371"/>
        <end position="407"/>
    </location>
</feature>
<name>Q0CWZ0_ASPTN</name>
<protein>
    <submittedName>
        <fullName evidence="2">Uncharacterized protein</fullName>
    </submittedName>
</protein>
<dbReference type="GeneID" id="4316010"/>
<organism evidence="2 3">
    <name type="scientific">Aspergillus terreus (strain NIH 2624 / FGSC A1156)</name>
    <dbReference type="NCBI Taxonomy" id="341663"/>
    <lineage>
        <taxon>Eukaryota</taxon>
        <taxon>Fungi</taxon>
        <taxon>Dikarya</taxon>
        <taxon>Ascomycota</taxon>
        <taxon>Pezizomycotina</taxon>
        <taxon>Eurotiomycetes</taxon>
        <taxon>Eurotiomycetidae</taxon>
        <taxon>Eurotiales</taxon>
        <taxon>Aspergillaceae</taxon>
        <taxon>Aspergillus</taxon>
        <taxon>Aspergillus subgen. Circumdati</taxon>
    </lineage>
</organism>
<dbReference type="VEuPathDB" id="FungiDB:ATEG_01794"/>
<evidence type="ECO:0000313" key="2">
    <source>
        <dbReference type="EMBL" id="EAU38551.1"/>
    </source>
</evidence>
<dbReference type="AlphaFoldDB" id="Q0CWZ0"/>
<evidence type="ECO:0000256" key="1">
    <source>
        <dbReference type="SAM" id="MobiDB-lite"/>
    </source>
</evidence>
<accession>Q0CWZ0</accession>
<dbReference type="RefSeq" id="XP_001209159.1">
    <property type="nucleotide sequence ID" value="XM_001209159.1"/>
</dbReference>
<dbReference type="EMBL" id="CH476595">
    <property type="protein sequence ID" value="EAU38551.1"/>
    <property type="molecule type" value="Genomic_DNA"/>
</dbReference>
<proteinExistence type="predicted"/>